<evidence type="ECO:0000313" key="3">
    <source>
        <dbReference type="Proteomes" id="UP000630936"/>
    </source>
</evidence>
<evidence type="ECO:0000313" key="2">
    <source>
        <dbReference type="EMBL" id="GGZ19811.1"/>
    </source>
</evidence>
<dbReference type="AlphaFoldDB" id="A0A918PRU4"/>
<reference evidence="2" key="2">
    <citation type="submission" date="2020-09" db="EMBL/GenBank/DDBJ databases">
        <authorList>
            <person name="Sun Q."/>
            <person name="Ohkuma M."/>
        </authorList>
    </citation>
    <scope>NUCLEOTIDE SEQUENCE</scope>
    <source>
        <strain evidence="2">JCM 4988</strain>
    </source>
</reference>
<accession>A0A918PRU4</accession>
<feature type="region of interest" description="Disordered" evidence="1">
    <location>
        <begin position="13"/>
        <end position="43"/>
    </location>
</feature>
<gene>
    <name evidence="2" type="ORF">GCM10010387_10920</name>
</gene>
<organism evidence="2 3">
    <name type="scientific">Streptomyces inusitatus</name>
    <dbReference type="NCBI Taxonomy" id="68221"/>
    <lineage>
        <taxon>Bacteria</taxon>
        <taxon>Bacillati</taxon>
        <taxon>Actinomycetota</taxon>
        <taxon>Actinomycetes</taxon>
        <taxon>Kitasatosporales</taxon>
        <taxon>Streptomycetaceae</taxon>
        <taxon>Streptomyces</taxon>
    </lineage>
</organism>
<proteinExistence type="predicted"/>
<dbReference type="Proteomes" id="UP000630936">
    <property type="component" value="Unassembled WGS sequence"/>
</dbReference>
<name>A0A918PRU4_9ACTN</name>
<dbReference type="EMBL" id="BMWG01000002">
    <property type="protein sequence ID" value="GGZ19811.1"/>
    <property type="molecule type" value="Genomic_DNA"/>
</dbReference>
<evidence type="ECO:0000256" key="1">
    <source>
        <dbReference type="SAM" id="MobiDB-lite"/>
    </source>
</evidence>
<reference evidence="2" key="1">
    <citation type="journal article" date="2014" name="Int. J. Syst. Evol. Microbiol.">
        <title>Complete genome sequence of Corynebacterium casei LMG S-19264T (=DSM 44701T), isolated from a smear-ripened cheese.</title>
        <authorList>
            <consortium name="US DOE Joint Genome Institute (JGI-PGF)"/>
            <person name="Walter F."/>
            <person name="Albersmeier A."/>
            <person name="Kalinowski J."/>
            <person name="Ruckert C."/>
        </authorList>
    </citation>
    <scope>NUCLEOTIDE SEQUENCE</scope>
    <source>
        <strain evidence="2">JCM 4988</strain>
    </source>
</reference>
<dbReference type="RefSeq" id="WP_190121706.1">
    <property type="nucleotide sequence ID" value="NZ_BMWG01000002.1"/>
</dbReference>
<comment type="caution">
    <text evidence="2">The sequence shown here is derived from an EMBL/GenBank/DDBJ whole genome shotgun (WGS) entry which is preliminary data.</text>
</comment>
<keyword evidence="3" id="KW-1185">Reference proteome</keyword>
<protein>
    <submittedName>
        <fullName evidence="2">Uncharacterized protein</fullName>
    </submittedName>
</protein>
<sequence>MAWDEWEQIKAGVAERQSGGTQLNQLSAETGSSAGAGTGGLKSSKKAWLSAGEGVGSLRGPVGTALGKLADGQAGLGEGEGCLSAAAQKELYASWKRYAEDVGKRCGSLQKILEQVGHDQLRTDEAVKGEFDRVKSAYADTAAVGGGAPQGR</sequence>